<evidence type="ECO:0000256" key="8">
    <source>
        <dbReference type="SAM" id="SignalP"/>
    </source>
</evidence>
<accession>A0ABY1QN42</accession>
<keyword evidence="10" id="KW-1185">Reference proteome</keyword>
<protein>
    <submittedName>
        <fullName evidence="9">Long-chain fatty acid transport protein</fullName>
    </submittedName>
</protein>
<comment type="caution">
    <text evidence="9">The sequence shown here is derived from an EMBL/GenBank/DDBJ whole genome shotgun (WGS) entry which is preliminary data.</text>
</comment>
<dbReference type="InterPro" id="IPR005017">
    <property type="entry name" value="OMPP1/FadL/TodX"/>
</dbReference>
<keyword evidence="6" id="KW-0472">Membrane</keyword>
<dbReference type="PANTHER" id="PTHR35093">
    <property type="entry name" value="OUTER MEMBRANE PROTEIN NMB0088-RELATED"/>
    <property type="match status" value="1"/>
</dbReference>
<gene>
    <name evidence="9" type="ORF">SAMN06295970_12281</name>
</gene>
<keyword evidence="4" id="KW-0812">Transmembrane</keyword>
<evidence type="ECO:0000256" key="2">
    <source>
        <dbReference type="ARBA" id="ARBA00008163"/>
    </source>
</evidence>
<feature type="chain" id="PRO_5045856791" evidence="8">
    <location>
        <begin position="30"/>
        <end position="450"/>
    </location>
</feature>
<evidence type="ECO:0000256" key="6">
    <source>
        <dbReference type="ARBA" id="ARBA00023136"/>
    </source>
</evidence>
<evidence type="ECO:0000256" key="7">
    <source>
        <dbReference type="ARBA" id="ARBA00023237"/>
    </source>
</evidence>
<feature type="signal peptide" evidence="8">
    <location>
        <begin position="1"/>
        <end position="29"/>
    </location>
</feature>
<evidence type="ECO:0000313" key="9">
    <source>
        <dbReference type="EMBL" id="SMP75363.1"/>
    </source>
</evidence>
<keyword evidence="7" id="KW-0998">Cell outer membrane</keyword>
<comment type="subcellular location">
    <subcellularLocation>
        <location evidence="1">Cell outer membrane</location>
        <topology evidence="1">Multi-pass membrane protein</topology>
    </subcellularLocation>
</comment>
<dbReference type="Gene3D" id="2.40.160.60">
    <property type="entry name" value="Outer membrane protein transport protein (OMPP1/FadL/TodX)"/>
    <property type="match status" value="1"/>
</dbReference>
<evidence type="ECO:0000256" key="4">
    <source>
        <dbReference type="ARBA" id="ARBA00022692"/>
    </source>
</evidence>
<comment type="similarity">
    <text evidence="2">Belongs to the OmpP1/FadL family.</text>
</comment>
<evidence type="ECO:0000256" key="1">
    <source>
        <dbReference type="ARBA" id="ARBA00004571"/>
    </source>
</evidence>
<name>A0ABY1QN42_9BURK</name>
<dbReference type="Pfam" id="PF03349">
    <property type="entry name" value="Toluene_X"/>
    <property type="match status" value="1"/>
</dbReference>
<keyword evidence="5 8" id="KW-0732">Signal</keyword>
<evidence type="ECO:0000313" key="10">
    <source>
        <dbReference type="Proteomes" id="UP001158049"/>
    </source>
</evidence>
<proteinExistence type="inferred from homology"/>
<dbReference type="RefSeq" id="WP_283444614.1">
    <property type="nucleotide sequence ID" value="NZ_FXUL01000022.1"/>
</dbReference>
<sequence length="450" mass="48355">MRSLHISSGSLVGCAASASLLCLCTHAYPAGFALNEMSAAAIGNAFAGAGATAEDASTIYYNPAGLSRMTGRQFSLTGSAIKPSIRFENRGSTTATGAALSGGNGGDAGSWAAIPALYFATDVVPGLRFGIGLQSAFGLKTEYDNGWVGRYQALKSELQTFNLNPTLSYAVNEKLSLGIGVSAQYAKVELTRAIDFGTVCAGALGVARCAPIGFLPQSKDGKVTLDGKDWAYGFNLGALYMPTPTTRFGLSYRSRIRHDVSGGSARFDKPAGLPGPLAAAAAFADNDVSAQLNLPETVNLSAYTELNDKWAMLGDINWTRWSRFDELRVKFSNGSADSVVREEWRDTTRFGVGVNYRYNDAWLLRGGLSYERSPVKDQFRTASVPDADRTILAFGMRYKPSPQSAWDFGYAHIFIKDASINRADLPLNGRLVGEYKNDVNILSLQYSRAF</sequence>
<dbReference type="SUPFAM" id="SSF56935">
    <property type="entry name" value="Porins"/>
    <property type="match status" value="1"/>
</dbReference>
<organism evidence="9 10">
    <name type="scientific">Noviherbaspirillum suwonense</name>
    <dbReference type="NCBI Taxonomy" id="1224511"/>
    <lineage>
        <taxon>Bacteria</taxon>
        <taxon>Pseudomonadati</taxon>
        <taxon>Pseudomonadota</taxon>
        <taxon>Betaproteobacteria</taxon>
        <taxon>Burkholderiales</taxon>
        <taxon>Oxalobacteraceae</taxon>
        <taxon>Noviherbaspirillum</taxon>
    </lineage>
</organism>
<reference evidence="9 10" key="1">
    <citation type="submission" date="2017-05" db="EMBL/GenBank/DDBJ databases">
        <authorList>
            <person name="Varghese N."/>
            <person name="Submissions S."/>
        </authorList>
    </citation>
    <scope>NUCLEOTIDE SEQUENCE [LARGE SCALE GENOMIC DNA]</scope>
    <source>
        <strain evidence="9 10">DSM 26001</strain>
    </source>
</reference>
<evidence type="ECO:0000256" key="5">
    <source>
        <dbReference type="ARBA" id="ARBA00022729"/>
    </source>
</evidence>
<dbReference type="PANTHER" id="PTHR35093:SF3">
    <property type="entry name" value="LONG-CHAIN FATTY ACID TRANSPORT PROTEIN"/>
    <property type="match status" value="1"/>
</dbReference>
<dbReference type="EMBL" id="FXUL01000022">
    <property type="protein sequence ID" value="SMP75363.1"/>
    <property type="molecule type" value="Genomic_DNA"/>
</dbReference>
<keyword evidence="3" id="KW-1134">Transmembrane beta strand</keyword>
<dbReference type="Proteomes" id="UP001158049">
    <property type="component" value="Unassembled WGS sequence"/>
</dbReference>
<evidence type="ECO:0000256" key="3">
    <source>
        <dbReference type="ARBA" id="ARBA00022452"/>
    </source>
</evidence>